<evidence type="ECO:0000256" key="1">
    <source>
        <dbReference type="SAM" id="MobiDB-lite"/>
    </source>
</evidence>
<feature type="compositionally biased region" description="Polar residues" evidence="1">
    <location>
        <begin position="363"/>
        <end position="374"/>
    </location>
</feature>
<sequence length="625" mass="71547">MGDENPIRTLGDYSRPSHEGYRNTIELPEGNNLVPLRFNSIRLVQNECSFHGLWSENPNQHLKDFLKLVDSLDLDGENMERTRLRRKDELLFSPAHPHKVEGATTEEPVVEYLDTFLTRDELTYHRYLMSGPIPSIFLRNPIITKGCPHNLKIPCNIGYVHIEKAYIDLNSPLNIMTRMMYNWIVRRKLNPGEGENGGISNFTRRIKGMHVFVGNFTYGIDFTIVEDISSILDPGLSQVVLGRPFIEISNMTHDPPEGYLRNEEDKRRGVEYVISKILGFYKECLELGPGYLTGNDNEEEVTDTVKNPKLGNHLISSARSYPTMDPQCSIQIHGLINTITICPKQESQVNGSEVDLKEDNSRDTNSNPNPQPNLFASIATEQVQKLNSMLESLELIIRDNDEPQNEDPHEVEGSTTKEPVVEYFDTFPSRDELTYHMYLMSGPIPSIFLRNPIIMEGCPHNLKIPCNIEHIMRRKLNPREGANGGISNFMRRIKGMHVFVGNFTYVIDFIIVEDISSILDPRLSQVVLGRPFIEISNMTHDPPEGVVRFIRGTGKVAYKMPHKIEQYDSLSDLEKEHTKSVYLRNEEDKRRGVEYVMSKILGFYKEYLELGPKYLTGIDNEKEVT</sequence>
<proteinExistence type="predicted"/>
<gene>
    <name evidence="2" type="ORF">Tci_001983</name>
</gene>
<protein>
    <submittedName>
        <fullName evidence="2">Retrotransposon Orf1</fullName>
    </submittedName>
</protein>
<feature type="region of interest" description="Disordered" evidence="1">
    <location>
        <begin position="350"/>
        <end position="374"/>
    </location>
</feature>
<dbReference type="EMBL" id="BKCJ010000119">
    <property type="protein sequence ID" value="GEU30005.1"/>
    <property type="molecule type" value="Genomic_DNA"/>
</dbReference>
<organism evidence="2">
    <name type="scientific">Tanacetum cinerariifolium</name>
    <name type="common">Dalmatian daisy</name>
    <name type="synonym">Chrysanthemum cinerariifolium</name>
    <dbReference type="NCBI Taxonomy" id="118510"/>
    <lineage>
        <taxon>Eukaryota</taxon>
        <taxon>Viridiplantae</taxon>
        <taxon>Streptophyta</taxon>
        <taxon>Embryophyta</taxon>
        <taxon>Tracheophyta</taxon>
        <taxon>Spermatophyta</taxon>
        <taxon>Magnoliopsida</taxon>
        <taxon>eudicotyledons</taxon>
        <taxon>Gunneridae</taxon>
        <taxon>Pentapetalae</taxon>
        <taxon>asterids</taxon>
        <taxon>campanulids</taxon>
        <taxon>Asterales</taxon>
        <taxon>Asteraceae</taxon>
        <taxon>Asteroideae</taxon>
        <taxon>Anthemideae</taxon>
        <taxon>Anthemidinae</taxon>
        <taxon>Tanacetum</taxon>
    </lineage>
</organism>
<evidence type="ECO:0000313" key="2">
    <source>
        <dbReference type="EMBL" id="GEU30005.1"/>
    </source>
</evidence>
<accession>A0A699GPK9</accession>
<dbReference type="PANTHER" id="PTHR33067">
    <property type="entry name" value="RNA-DIRECTED DNA POLYMERASE-RELATED"/>
    <property type="match status" value="1"/>
</dbReference>
<reference evidence="2" key="1">
    <citation type="journal article" date="2019" name="Sci. Rep.">
        <title>Draft genome of Tanacetum cinerariifolium, the natural source of mosquito coil.</title>
        <authorList>
            <person name="Yamashiro T."/>
            <person name="Shiraishi A."/>
            <person name="Satake H."/>
            <person name="Nakayama K."/>
        </authorList>
    </citation>
    <scope>NUCLEOTIDE SEQUENCE</scope>
</reference>
<comment type="caution">
    <text evidence="2">The sequence shown here is derived from an EMBL/GenBank/DDBJ whole genome shotgun (WGS) entry which is preliminary data.</text>
</comment>
<dbReference type="AlphaFoldDB" id="A0A699GPK9"/>
<name>A0A699GPK9_TANCI</name>
<dbReference type="PANTHER" id="PTHR33067:SF31">
    <property type="entry name" value="RNA-DIRECTED DNA POLYMERASE"/>
    <property type="match status" value="1"/>
</dbReference>